<gene>
    <name evidence="1" type="ORF">A3A78_00975</name>
</gene>
<organism evidence="1 2">
    <name type="scientific">candidate division WWE3 bacterium RIFCSPLOWO2_01_FULL_41_18</name>
    <dbReference type="NCBI Taxonomy" id="1802625"/>
    <lineage>
        <taxon>Bacteria</taxon>
        <taxon>Katanobacteria</taxon>
    </lineage>
</organism>
<name>A0A1F4VEC7_UNCKA</name>
<evidence type="ECO:0000313" key="1">
    <source>
        <dbReference type="EMBL" id="OGC55514.1"/>
    </source>
</evidence>
<accession>A0A1F4VEC7</accession>
<dbReference type="Proteomes" id="UP000176504">
    <property type="component" value="Unassembled WGS sequence"/>
</dbReference>
<evidence type="ECO:0000313" key="2">
    <source>
        <dbReference type="Proteomes" id="UP000176504"/>
    </source>
</evidence>
<reference evidence="1 2" key="1">
    <citation type="journal article" date="2016" name="Nat. Commun.">
        <title>Thousands of microbial genomes shed light on interconnected biogeochemical processes in an aquifer system.</title>
        <authorList>
            <person name="Anantharaman K."/>
            <person name="Brown C.T."/>
            <person name="Hug L.A."/>
            <person name="Sharon I."/>
            <person name="Castelle C.J."/>
            <person name="Probst A.J."/>
            <person name="Thomas B.C."/>
            <person name="Singh A."/>
            <person name="Wilkins M.J."/>
            <person name="Karaoz U."/>
            <person name="Brodie E.L."/>
            <person name="Williams K.H."/>
            <person name="Hubbard S.S."/>
            <person name="Banfield J.F."/>
        </authorList>
    </citation>
    <scope>NUCLEOTIDE SEQUENCE [LARGE SCALE GENOMIC DNA]</scope>
</reference>
<sequence>MQRRVTMLKVDGCHFSGSSWVADLYVGSGGACVLIVKITVSGVETGHFVYKMQGNPEGFIKGLMRFQPEKRGSSWSDFPFRDLLADLDGTVSFVLAKPDVPDMEDVVRVTLIRNTSSLNMLADPQMAPIAQMELTLDEARTLADALLKFFSSTIPTV</sequence>
<dbReference type="EMBL" id="MEVI01000002">
    <property type="protein sequence ID" value="OGC55514.1"/>
    <property type="molecule type" value="Genomic_DNA"/>
</dbReference>
<protein>
    <submittedName>
        <fullName evidence="1">Uncharacterized protein</fullName>
    </submittedName>
</protein>
<dbReference type="AlphaFoldDB" id="A0A1F4VEC7"/>
<proteinExistence type="predicted"/>
<comment type="caution">
    <text evidence="1">The sequence shown here is derived from an EMBL/GenBank/DDBJ whole genome shotgun (WGS) entry which is preliminary data.</text>
</comment>